<dbReference type="InterPro" id="IPR011343">
    <property type="entry name" value="DeoC"/>
</dbReference>
<keyword evidence="4 8" id="KW-0456">Lyase</keyword>
<comment type="catalytic activity">
    <reaction evidence="6">
        <text>2-deoxy-D-ribose 5-phosphate = D-glyceraldehyde 3-phosphate + acetaldehyde</text>
        <dbReference type="Rhea" id="RHEA:12821"/>
        <dbReference type="ChEBI" id="CHEBI:15343"/>
        <dbReference type="ChEBI" id="CHEBI:59776"/>
        <dbReference type="ChEBI" id="CHEBI:62877"/>
        <dbReference type="EC" id="4.1.2.4"/>
    </reaction>
</comment>
<comment type="similarity">
    <text evidence="2">Belongs to the DeoC/FbaB aldolase family. DeoC type 2 subfamily.</text>
</comment>
<dbReference type="Pfam" id="PF01791">
    <property type="entry name" value="DeoC"/>
    <property type="match status" value="1"/>
</dbReference>
<comment type="pathway">
    <text evidence="1">Carbohydrate degradation; 2-deoxy-D-ribose 1-phosphate degradation; D-glyceraldehyde 3-phosphate and acetaldehyde from 2-deoxy-alpha-D-ribose 1-phosphate: step 2/2.</text>
</comment>
<reference evidence="8 9" key="2">
    <citation type="submission" date="2019-09" db="EMBL/GenBank/DDBJ databases">
        <authorList>
            <person name="Jin C."/>
        </authorList>
    </citation>
    <scope>NUCLEOTIDE SEQUENCE [LARGE SCALE GENOMIC DNA]</scope>
    <source>
        <strain evidence="8 9">BN140002</strain>
    </source>
</reference>
<organism evidence="8 9">
    <name type="scientific">Salinarimonas soli</name>
    <dbReference type="NCBI Taxonomy" id="1638099"/>
    <lineage>
        <taxon>Bacteria</taxon>
        <taxon>Pseudomonadati</taxon>
        <taxon>Pseudomonadota</taxon>
        <taxon>Alphaproteobacteria</taxon>
        <taxon>Hyphomicrobiales</taxon>
        <taxon>Salinarimonadaceae</taxon>
        <taxon>Salinarimonas</taxon>
    </lineage>
</organism>
<gene>
    <name evidence="8" type="primary">deoC</name>
    <name evidence="8" type="ORF">F0L46_15560</name>
</gene>
<dbReference type="InterPro" id="IPR002915">
    <property type="entry name" value="DeoC/FbaB/LacD_aldolase"/>
</dbReference>
<dbReference type="Gene3D" id="3.20.20.70">
    <property type="entry name" value="Aldolase class I"/>
    <property type="match status" value="1"/>
</dbReference>
<evidence type="ECO:0000313" key="8">
    <source>
        <dbReference type="EMBL" id="KAA2236133.1"/>
    </source>
</evidence>
<evidence type="ECO:0000256" key="5">
    <source>
        <dbReference type="ARBA" id="ARBA00023270"/>
    </source>
</evidence>
<dbReference type="EC" id="4.1.2.4" evidence="3 7"/>
<keyword evidence="9" id="KW-1185">Reference proteome</keyword>
<dbReference type="OrthoDB" id="6579831at2"/>
<dbReference type="SMART" id="SM01133">
    <property type="entry name" value="DeoC"/>
    <property type="match status" value="1"/>
</dbReference>
<evidence type="ECO:0000256" key="2">
    <source>
        <dbReference type="ARBA" id="ARBA00009473"/>
    </source>
</evidence>
<dbReference type="GO" id="GO:0009264">
    <property type="term" value="P:deoxyribonucleotide catabolic process"/>
    <property type="evidence" value="ECO:0007669"/>
    <property type="project" value="UniProtKB-UniRule"/>
</dbReference>
<dbReference type="InterPro" id="IPR013785">
    <property type="entry name" value="Aldolase_TIM"/>
</dbReference>
<reference evidence="8 9" key="1">
    <citation type="submission" date="2019-09" db="EMBL/GenBank/DDBJ databases">
        <title>Salinarimonas rosea gen. nov., sp. nov., a new member of the a-2 subgroup of the Proteobacteria.</title>
        <authorList>
            <person name="Liu J."/>
        </authorList>
    </citation>
    <scope>NUCLEOTIDE SEQUENCE [LARGE SCALE GENOMIC DNA]</scope>
    <source>
        <strain evidence="8 9">BN140002</strain>
    </source>
</reference>
<dbReference type="GO" id="GO:0016052">
    <property type="term" value="P:carbohydrate catabolic process"/>
    <property type="evidence" value="ECO:0007669"/>
    <property type="project" value="TreeGrafter"/>
</dbReference>
<accession>A0A5B2V9F4</accession>
<evidence type="ECO:0000256" key="7">
    <source>
        <dbReference type="NCBIfam" id="TIGR00126"/>
    </source>
</evidence>
<proteinExistence type="inferred from homology"/>
<sequence length="254" mass="26355">MTPRPDLARRALRLLDLTDLSDAPSDRSTAALCARATSPQGPVAAICLWPQFVSQARRMLEGSPVRIATVANFPGGDEDVERVIDGVQEALSDGADEIDVVLPYRAFLAGDKEAARALIAGVRDMVDGGRTLKVILETGILADPAAIEAASRLAVAEGADFIKTSTGKTPVSATLPAAEIMLGVIRDAPRPVGLKPSGGIRTLDDAAAYLALADRIMGPGWATAATFRFGASGLFDALLAEIEGGTPKSSSAAY</sequence>
<dbReference type="RefSeq" id="WP_149819157.1">
    <property type="nucleotide sequence ID" value="NZ_VUOA01000028.1"/>
</dbReference>
<evidence type="ECO:0000256" key="4">
    <source>
        <dbReference type="ARBA" id="ARBA00023239"/>
    </source>
</evidence>
<dbReference type="PANTHER" id="PTHR10889">
    <property type="entry name" value="DEOXYRIBOSE-PHOSPHATE ALDOLASE"/>
    <property type="match status" value="1"/>
</dbReference>
<evidence type="ECO:0000256" key="1">
    <source>
        <dbReference type="ARBA" id="ARBA00004816"/>
    </source>
</evidence>
<dbReference type="EMBL" id="VUOA01000028">
    <property type="protein sequence ID" value="KAA2236133.1"/>
    <property type="molecule type" value="Genomic_DNA"/>
</dbReference>
<evidence type="ECO:0000256" key="6">
    <source>
        <dbReference type="ARBA" id="ARBA00048791"/>
    </source>
</evidence>
<dbReference type="GO" id="GO:0005737">
    <property type="term" value="C:cytoplasm"/>
    <property type="evidence" value="ECO:0007669"/>
    <property type="project" value="InterPro"/>
</dbReference>
<protein>
    <recommendedName>
        <fullName evidence="3 7">Deoxyribose-phosphate aldolase</fullName>
        <ecNumber evidence="3 7">4.1.2.4</ecNumber>
    </recommendedName>
</protein>
<dbReference type="Proteomes" id="UP000323142">
    <property type="component" value="Unassembled WGS sequence"/>
</dbReference>
<dbReference type="NCBIfam" id="TIGR00126">
    <property type="entry name" value="deoC"/>
    <property type="match status" value="1"/>
</dbReference>
<evidence type="ECO:0000256" key="3">
    <source>
        <dbReference type="ARBA" id="ARBA00012515"/>
    </source>
</evidence>
<dbReference type="AlphaFoldDB" id="A0A5B2V9F4"/>
<comment type="caution">
    <text evidence="8">The sequence shown here is derived from an EMBL/GenBank/DDBJ whole genome shotgun (WGS) entry which is preliminary data.</text>
</comment>
<dbReference type="PANTHER" id="PTHR10889:SF3">
    <property type="entry name" value="DEOXYRIBOSE-PHOSPHATE ALDOLASE"/>
    <property type="match status" value="1"/>
</dbReference>
<dbReference type="PIRSF" id="PIRSF001357">
    <property type="entry name" value="DeoC"/>
    <property type="match status" value="1"/>
</dbReference>
<keyword evidence="5" id="KW-0704">Schiff base</keyword>
<name>A0A5B2V9F4_9HYPH</name>
<dbReference type="GO" id="GO:0004139">
    <property type="term" value="F:deoxyribose-phosphate aldolase activity"/>
    <property type="evidence" value="ECO:0007669"/>
    <property type="project" value="UniProtKB-UniRule"/>
</dbReference>
<evidence type="ECO:0000313" key="9">
    <source>
        <dbReference type="Proteomes" id="UP000323142"/>
    </source>
</evidence>
<dbReference type="SUPFAM" id="SSF51569">
    <property type="entry name" value="Aldolase"/>
    <property type="match status" value="1"/>
</dbReference>